<dbReference type="CDD" id="cd07233">
    <property type="entry name" value="GlxI_Zn"/>
    <property type="match status" value="1"/>
</dbReference>
<evidence type="ECO:0000256" key="9">
    <source>
        <dbReference type="ARBA" id="ARBA00032460"/>
    </source>
</evidence>
<dbReference type="InterPro" id="IPR037523">
    <property type="entry name" value="VOC_core"/>
</dbReference>
<dbReference type="GO" id="GO:0046872">
    <property type="term" value="F:metal ion binding"/>
    <property type="evidence" value="ECO:0007669"/>
    <property type="project" value="UniProtKB-KW"/>
</dbReference>
<dbReference type="Pfam" id="PF00903">
    <property type="entry name" value="Glyoxalase"/>
    <property type="match status" value="1"/>
</dbReference>
<dbReference type="Proteomes" id="UP001151582">
    <property type="component" value="Unassembled WGS sequence"/>
</dbReference>
<dbReference type="GO" id="GO:0004462">
    <property type="term" value="F:lactoylglutathione lyase activity"/>
    <property type="evidence" value="ECO:0007669"/>
    <property type="project" value="UniProtKB-EC"/>
</dbReference>
<evidence type="ECO:0000259" key="13">
    <source>
        <dbReference type="PROSITE" id="PS51819"/>
    </source>
</evidence>
<dbReference type="PANTHER" id="PTHR10374">
    <property type="entry name" value="LACTOYLGLUTATHIONE LYASE GLYOXALASE I"/>
    <property type="match status" value="1"/>
</dbReference>
<dbReference type="AlphaFoldDB" id="A0A9W8B7Y4"/>
<dbReference type="NCBIfam" id="TIGR00068">
    <property type="entry name" value="glyox_I"/>
    <property type="match status" value="1"/>
</dbReference>
<evidence type="ECO:0000256" key="5">
    <source>
        <dbReference type="ARBA" id="ARBA00022833"/>
    </source>
</evidence>
<keyword evidence="5 12" id="KW-0862">Zinc</keyword>
<reference evidence="14" key="1">
    <citation type="submission" date="2022-07" db="EMBL/GenBank/DDBJ databases">
        <title>Phylogenomic reconstructions and comparative analyses of Kickxellomycotina fungi.</title>
        <authorList>
            <person name="Reynolds N.K."/>
            <person name="Stajich J.E."/>
            <person name="Barry K."/>
            <person name="Grigoriev I.V."/>
            <person name="Crous P."/>
            <person name="Smith M.E."/>
        </authorList>
    </citation>
    <scope>NUCLEOTIDE SEQUENCE</scope>
    <source>
        <strain evidence="14">RSA 567</strain>
    </source>
</reference>
<gene>
    <name evidence="14" type="primary">GLO1_2</name>
    <name evidence="14" type="ORF">H4R34_002541</name>
</gene>
<comment type="caution">
    <text evidence="14">The sequence shown here is derived from an EMBL/GenBank/DDBJ whole genome shotgun (WGS) entry which is preliminary data.</text>
</comment>
<keyword evidence="6 14" id="KW-0456">Lyase</keyword>
<feature type="binding site" evidence="12">
    <location>
        <position position="155"/>
    </location>
    <ligand>
        <name>Zn(2+)</name>
        <dbReference type="ChEBI" id="CHEBI:29105"/>
        <note>ligand shared between dimeric partners</note>
    </ligand>
</feature>
<dbReference type="InterPro" id="IPR004360">
    <property type="entry name" value="Glyas_Fos-R_dOase_dom"/>
</dbReference>
<evidence type="ECO:0000256" key="6">
    <source>
        <dbReference type="ARBA" id="ARBA00023239"/>
    </source>
</evidence>
<evidence type="ECO:0000256" key="12">
    <source>
        <dbReference type="PIRSR" id="PIRSR604361-3"/>
    </source>
</evidence>
<dbReference type="SUPFAM" id="SSF54593">
    <property type="entry name" value="Glyoxalase/Bleomycin resistance protein/Dihydroxybiphenyl dioxygenase"/>
    <property type="match status" value="1"/>
</dbReference>
<dbReference type="InterPro" id="IPR018146">
    <property type="entry name" value="Glyoxalase_1_CS"/>
</dbReference>
<evidence type="ECO:0000256" key="11">
    <source>
        <dbReference type="PIRSR" id="PIRSR604361-1"/>
    </source>
</evidence>
<dbReference type="Gene3D" id="3.10.180.10">
    <property type="entry name" value="2,3-Dihydroxybiphenyl 1,2-Dioxygenase, domain 1"/>
    <property type="match status" value="1"/>
</dbReference>
<feature type="binding site" evidence="12">
    <location>
        <position position="109"/>
    </location>
    <ligand>
        <name>Zn(2+)</name>
        <dbReference type="ChEBI" id="CHEBI:29105"/>
        <note>ligand shared between dimeric partners</note>
    </ligand>
</feature>
<dbReference type="InterPro" id="IPR004361">
    <property type="entry name" value="Glyoxalase_1"/>
</dbReference>
<evidence type="ECO:0000256" key="10">
    <source>
        <dbReference type="ARBA" id="ARBA00033298"/>
    </source>
</evidence>
<comment type="pathway">
    <text evidence="1">Secondary metabolite metabolism; methylglyoxal degradation; (R)-lactate from methylglyoxal: step 1/2.</text>
</comment>
<keyword evidence="4 12" id="KW-0479">Metal-binding</keyword>
<dbReference type="EMBL" id="JANBQB010000179">
    <property type="protein sequence ID" value="KAJ1980208.1"/>
    <property type="molecule type" value="Genomic_DNA"/>
</dbReference>
<name>A0A9W8B7Y4_9FUNG</name>
<evidence type="ECO:0000256" key="3">
    <source>
        <dbReference type="ARBA" id="ARBA00012081"/>
    </source>
</evidence>
<sequence>MPRTTDITKYRFNHTNYRVKDPEVSLKFYTEIIGMTYLGKLEVSENKITLYFLAFEADPNFQTDYAMTLQSEVFSRQGVLELMHIWDTANDASFEGYHSGNAPPLGYGHIAITVDDLDAACQRVADLGVRFAKRPEDGHVREVAFICDPDGYWVELLVNPKLL</sequence>
<feature type="active site" description="Proton donor/acceptor" evidence="11">
    <location>
        <position position="155"/>
    </location>
</feature>
<evidence type="ECO:0000256" key="8">
    <source>
        <dbReference type="ARBA" id="ARBA00030892"/>
    </source>
</evidence>
<accession>A0A9W8B7Y4</accession>
<evidence type="ECO:0000256" key="2">
    <source>
        <dbReference type="ARBA" id="ARBA00010363"/>
    </source>
</evidence>
<organism evidence="14 15">
    <name type="scientific">Dimargaris verticillata</name>
    <dbReference type="NCBI Taxonomy" id="2761393"/>
    <lineage>
        <taxon>Eukaryota</taxon>
        <taxon>Fungi</taxon>
        <taxon>Fungi incertae sedis</taxon>
        <taxon>Zoopagomycota</taxon>
        <taxon>Kickxellomycotina</taxon>
        <taxon>Dimargaritomycetes</taxon>
        <taxon>Dimargaritales</taxon>
        <taxon>Dimargaritaceae</taxon>
        <taxon>Dimargaris</taxon>
    </lineage>
</organism>
<feature type="binding site" evidence="12">
    <location>
        <position position="81"/>
    </location>
    <ligand>
        <name>Zn(2+)</name>
        <dbReference type="ChEBI" id="CHEBI:29105"/>
        <note>ligand shared between dimeric partners</note>
    </ligand>
</feature>
<dbReference type="PROSITE" id="PS00935">
    <property type="entry name" value="GLYOXALASE_I_2"/>
    <property type="match status" value="1"/>
</dbReference>
<comment type="cofactor">
    <cofactor evidence="12">
        <name>Zn(2+)</name>
        <dbReference type="ChEBI" id="CHEBI:29105"/>
    </cofactor>
    <text evidence="12">Binds 1 zinc ion per subunit. In the homodimer, two zinc ions are bound between subunits.</text>
</comment>
<protein>
    <recommendedName>
        <fullName evidence="3">lactoylglutathione lyase</fullName>
        <ecNumber evidence="3">4.4.1.5</ecNumber>
    </recommendedName>
    <alternativeName>
        <fullName evidence="8">Aldoketomutase</fullName>
    </alternativeName>
    <alternativeName>
        <fullName evidence="7">Ketone-aldehyde mutase</fullName>
    </alternativeName>
    <alternativeName>
        <fullName evidence="9">Methylglyoxalase</fullName>
    </alternativeName>
    <alternativeName>
        <fullName evidence="10">S-D-lactoylglutathione methylglyoxal lyase</fullName>
    </alternativeName>
</protein>
<evidence type="ECO:0000313" key="15">
    <source>
        <dbReference type="Proteomes" id="UP001151582"/>
    </source>
</evidence>
<evidence type="ECO:0000256" key="7">
    <source>
        <dbReference type="ARBA" id="ARBA00030291"/>
    </source>
</evidence>
<proteinExistence type="inferred from homology"/>
<dbReference type="PROSITE" id="PS51819">
    <property type="entry name" value="VOC"/>
    <property type="match status" value="1"/>
</dbReference>
<comment type="similarity">
    <text evidence="2">Belongs to the glyoxalase I family.</text>
</comment>
<feature type="domain" description="VOC" evidence="13">
    <location>
        <begin position="11"/>
        <end position="159"/>
    </location>
</feature>
<dbReference type="OrthoDB" id="16820at2759"/>
<evidence type="ECO:0000256" key="4">
    <source>
        <dbReference type="ARBA" id="ARBA00022723"/>
    </source>
</evidence>
<dbReference type="InterPro" id="IPR029068">
    <property type="entry name" value="Glyas_Bleomycin-R_OHBP_Dase"/>
</dbReference>
<dbReference type="PANTHER" id="PTHR10374:SF30">
    <property type="entry name" value="LACTOYLGLUTATHIONE LYASE"/>
    <property type="match status" value="1"/>
</dbReference>
<evidence type="ECO:0000256" key="1">
    <source>
        <dbReference type="ARBA" id="ARBA00005008"/>
    </source>
</evidence>
<keyword evidence="15" id="KW-1185">Reference proteome</keyword>
<evidence type="ECO:0000313" key="14">
    <source>
        <dbReference type="EMBL" id="KAJ1980208.1"/>
    </source>
</evidence>
<dbReference type="EC" id="4.4.1.5" evidence="3"/>